<dbReference type="Proteomes" id="UP000054632">
    <property type="component" value="Unassembled WGS sequence"/>
</dbReference>
<keyword evidence="6" id="KW-1185">Reference proteome</keyword>
<evidence type="ECO:0000313" key="6">
    <source>
        <dbReference type="Proteomes" id="UP000054805"/>
    </source>
</evidence>
<dbReference type="Proteomes" id="UP000054805">
    <property type="component" value="Unassembled WGS sequence"/>
</dbReference>
<reference evidence="5 6" key="1">
    <citation type="submission" date="2015-01" db="EMBL/GenBank/DDBJ databases">
        <title>Evolution of Trichinella species and genotypes.</title>
        <authorList>
            <person name="Korhonen P.K."/>
            <person name="Edoardo P."/>
            <person name="Giuseppe L.R."/>
            <person name="Gasser R.B."/>
        </authorList>
    </citation>
    <scope>NUCLEOTIDE SEQUENCE [LARGE SCALE GENOMIC DNA]</scope>
    <source>
        <strain evidence="2">ISS13</strain>
        <strain evidence="4">ISS176</strain>
        <strain evidence="3">ISS588</strain>
    </source>
</reference>
<dbReference type="Pfam" id="PF03564">
    <property type="entry name" value="DUF1759"/>
    <property type="match status" value="1"/>
</dbReference>
<protein>
    <submittedName>
        <fullName evidence="2">Uncharacterized protein</fullName>
    </submittedName>
</protein>
<accession>A0A0V1DZ60</accession>
<evidence type="ECO:0000313" key="5">
    <source>
        <dbReference type="Proteomes" id="UP000054632"/>
    </source>
</evidence>
<dbReference type="AlphaFoldDB" id="A0A0V1DZ60"/>
<evidence type="ECO:0000256" key="1">
    <source>
        <dbReference type="SAM" id="MobiDB-lite"/>
    </source>
</evidence>
<feature type="region of interest" description="Disordered" evidence="1">
    <location>
        <begin position="44"/>
        <end position="63"/>
    </location>
</feature>
<sequence>MSSTARTRSKKLAVNKYRLNKLLDELEELCSASTDTEIEDQFAMTERGSPGGVGADPGGGRDAERIRGMVEVSEDLQTIKGCRSCKPGRSVSSHRERETAAVFWKSTGLLPPPPHFGTLCDRSDLDGTAKFAYLLSCLTGKARGAIEEIPVTAANHAHAVEILRNRFGRPEKVAREHILTLCKAPECREMTPQSIQSLVDELTTNLKCLTALDKDPFT</sequence>
<dbReference type="EMBL" id="JYDS01000225">
    <property type="protein sequence ID" value="KRZ20887.1"/>
    <property type="molecule type" value="Genomic_DNA"/>
</dbReference>
<feature type="compositionally biased region" description="Gly residues" evidence="1">
    <location>
        <begin position="49"/>
        <end position="58"/>
    </location>
</feature>
<evidence type="ECO:0000313" key="4">
    <source>
        <dbReference type="EMBL" id="KRZ36291.1"/>
    </source>
</evidence>
<dbReference type="InterPro" id="IPR005312">
    <property type="entry name" value="DUF1759"/>
</dbReference>
<evidence type="ECO:0000313" key="3">
    <source>
        <dbReference type="EMBL" id="KRZ20887.1"/>
    </source>
</evidence>
<comment type="caution">
    <text evidence="2">The sequence shown here is derived from an EMBL/GenBank/DDBJ whole genome shotgun (WGS) entry which is preliminary data.</text>
</comment>
<name>A0A0V1DZ60_TRIPS</name>
<dbReference type="Proteomes" id="UP000054826">
    <property type="component" value="Unassembled WGS sequence"/>
</dbReference>
<proteinExistence type="predicted"/>
<evidence type="ECO:0000313" key="2">
    <source>
        <dbReference type="EMBL" id="KRY66147.1"/>
    </source>
</evidence>
<organism evidence="2 5">
    <name type="scientific">Trichinella pseudospiralis</name>
    <name type="common">Parasitic roundworm</name>
    <dbReference type="NCBI Taxonomy" id="6337"/>
    <lineage>
        <taxon>Eukaryota</taxon>
        <taxon>Metazoa</taxon>
        <taxon>Ecdysozoa</taxon>
        <taxon>Nematoda</taxon>
        <taxon>Enoplea</taxon>
        <taxon>Dorylaimia</taxon>
        <taxon>Trichinellida</taxon>
        <taxon>Trichinellidae</taxon>
        <taxon>Trichinella</taxon>
    </lineage>
</organism>
<dbReference type="EMBL" id="JYDR01000180">
    <property type="protein sequence ID" value="KRY66147.1"/>
    <property type="molecule type" value="Genomic_DNA"/>
</dbReference>
<gene>
    <name evidence="2" type="ORF">T4A_11715</name>
    <name evidence="3" type="ORF">T4B_10923</name>
    <name evidence="4" type="ORF">T4C_12990</name>
</gene>
<dbReference type="EMBL" id="JYDV01000076">
    <property type="protein sequence ID" value="KRZ36291.1"/>
    <property type="molecule type" value="Genomic_DNA"/>
</dbReference>